<proteinExistence type="predicted"/>
<comment type="subcellular location">
    <subcellularLocation>
        <location evidence="1">Nucleus</location>
    </subcellularLocation>
</comment>
<reference evidence="16" key="1">
    <citation type="submission" date="2025-08" db="UniProtKB">
        <authorList>
            <consortium name="RefSeq"/>
        </authorList>
    </citation>
    <scope>IDENTIFICATION</scope>
    <source>
        <strain evidence="16">Ishihara</strain>
        <tissue evidence="16">Whole body</tissue>
    </source>
</reference>
<feature type="domain" description="C2H2-type" evidence="13">
    <location>
        <begin position="310"/>
        <end position="338"/>
    </location>
</feature>
<gene>
    <name evidence="16" type="primary">LOC111349852</name>
</gene>
<keyword evidence="4 10" id="KW-0863">Zinc-finger</keyword>
<dbReference type="GO" id="GO:0005654">
    <property type="term" value="C:nucleoplasm"/>
    <property type="evidence" value="ECO:0007669"/>
    <property type="project" value="TreeGrafter"/>
</dbReference>
<dbReference type="PANTHER" id="PTHR24399:SF70">
    <property type="entry name" value="C2H2-TYPE DOMAIN-CONTAINING PROTEIN"/>
    <property type="match status" value="1"/>
</dbReference>
<dbReference type="GO" id="GO:0001227">
    <property type="term" value="F:DNA-binding transcription repressor activity, RNA polymerase II-specific"/>
    <property type="evidence" value="ECO:0007669"/>
    <property type="project" value="TreeGrafter"/>
</dbReference>
<organism evidence="15 16">
    <name type="scientific">Spodoptera litura</name>
    <name type="common">Asian cotton leafworm</name>
    <dbReference type="NCBI Taxonomy" id="69820"/>
    <lineage>
        <taxon>Eukaryota</taxon>
        <taxon>Metazoa</taxon>
        <taxon>Ecdysozoa</taxon>
        <taxon>Arthropoda</taxon>
        <taxon>Hexapoda</taxon>
        <taxon>Insecta</taxon>
        <taxon>Pterygota</taxon>
        <taxon>Neoptera</taxon>
        <taxon>Endopterygota</taxon>
        <taxon>Lepidoptera</taxon>
        <taxon>Glossata</taxon>
        <taxon>Ditrysia</taxon>
        <taxon>Noctuoidea</taxon>
        <taxon>Noctuidae</taxon>
        <taxon>Amphipyrinae</taxon>
        <taxon>Spodoptera</taxon>
    </lineage>
</organism>
<dbReference type="InterPro" id="IPR036236">
    <property type="entry name" value="Znf_C2H2_sf"/>
</dbReference>
<evidence type="ECO:0000256" key="10">
    <source>
        <dbReference type="PROSITE-ProRule" id="PRU00042"/>
    </source>
</evidence>
<dbReference type="PROSITE" id="PS50157">
    <property type="entry name" value="ZINC_FINGER_C2H2_2"/>
    <property type="match status" value="7"/>
</dbReference>
<keyword evidence="5 11" id="KW-0862">Zinc</keyword>
<keyword evidence="8" id="KW-0804">Transcription</keyword>
<feature type="compositionally biased region" description="Basic and acidic residues" evidence="12">
    <location>
        <begin position="152"/>
        <end position="164"/>
    </location>
</feature>
<feature type="domain" description="C2H2-type" evidence="13">
    <location>
        <begin position="517"/>
        <end position="545"/>
    </location>
</feature>
<dbReference type="Proteomes" id="UP000301870">
    <property type="component" value="Chromosome 10"/>
</dbReference>
<evidence type="ECO:0000256" key="2">
    <source>
        <dbReference type="ARBA" id="ARBA00022723"/>
    </source>
</evidence>
<dbReference type="FunFam" id="3.30.160.60:FF:000145">
    <property type="entry name" value="Zinc finger protein 574"/>
    <property type="match status" value="1"/>
</dbReference>
<dbReference type="GeneID" id="111349852"/>
<evidence type="ECO:0000256" key="8">
    <source>
        <dbReference type="ARBA" id="ARBA00023163"/>
    </source>
</evidence>
<dbReference type="OrthoDB" id="3437960at2759"/>
<feature type="compositionally biased region" description="Polar residues" evidence="12">
    <location>
        <begin position="140"/>
        <end position="149"/>
    </location>
</feature>
<feature type="binding site" evidence="11">
    <location>
        <position position="9"/>
    </location>
    <ligand>
        <name>Zn(2+)</name>
        <dbReference type="ChEBI" id="CHEBI:29105"/>
    </ligand>
</feature>
<name>A0A9J7DRQ0_SPOLT</name>
<keyword evidence="9" id="KW-0539">Nucleus</keyword>
<sequence>MDTTEEEFCRLCGDLKQFSDLTNLTIDTEKRKGINKMLERFNISLNFDKNLPKSVCFTCTRSLKQAYDFVNSMDLAQKAFEDYMSSSDGEIDDNSVYLDVHSSQDTTETYTLEVSNISEEMTRGDESMINEECTMDDESMPSSLDSSLEPTKLLKKDEIDKNDTETDTDNEVNQDEDSIESDETSNSLSERLEESKIAKINEFEKPIVKKTRETQQVEDTLETETADLKKGRRKSLKMLINSESTHSWKTYKWVCAYCDSYYISPSELRVHSMQYHNICNPFRCFDCRARGSHIDKFVAHVIKHRQNLSLVCHICSSDFNTTGELRQHKLKVHNLRKFTHICGATFQTKEELENHINNFYKNVTIRMTPYKDNEVLMCVICKKILKTKVLLNRHLLLHTDRKRNYLCKVCKKRFYTKRELTQHVVVHSNKRPYKCEICDFSFKIKSELKKHVLKHFEVKRFTCDKCGKNFRLKKELVVHSRVHKDNRPFICAYCNKAFRHKHLLPQHIRIHTGEKPYACDSCPQRFRNWPNYNRHSKEVHGINRAKKKTNEGKDKDKVTKWGNEILEPKKKGRPKKSYGSKKI</sequence>
<feature type="domain" description="C2H2-type" evidence="13">
    <location>
        <begin position="376"/>
        <end position="403"/>
    </location>
</feature>
<dbReference type="InterPro" id="IPR012934">
    <property type="entry name" value="Znf_AD"/>
</dbReference>
<dbReference type="InterPro" id="IPR013087">
    <property type="entry name" value="Znf_C2H2_type"/>
</dbReference>
<dbReference type="RefSeq" id="XP_022816886.1">
    <property type="nucleotide sequence ID" value="XM_022961118.1"/>
</dbReference>
<keyword evidence="2 11" id="KW-0479">Metal-binding</keyword>
<dbReference type="PROSITE" id="PS00028">
    <property type="entry name" value="ZINC_FINGER_C2H2_1"/>
    <property type="match status" value="8"/>
</dbReference>
<evidence type="ECO:0000256" key="12">
    <source>
        <dbReference type="SAM" id="MobiDB-lite"/>
    </source>
</evidence>
<evidence type="ECO:0000256" key="7">
    <source>
        <dbReference type="ARBA" id="ARBA00023125"/>
    </source>
</evidence>
<feature type="domain" description="ZAD" evidence="14">
    <location>
        <begin position="7"/>
        <end position="83"/>
    </location>
</feature>
<protein>
    <submittedName>
        <fullName evidence="16">Zinc finger protein 62 homolog</fullName>
    </submittedName>
</protein>
<dbReference type="Pfam" id="PF07776">
    <property type="entry name" value="zf-AD"/>
    <property type="match status" value="1"/>
</dbReference>
<feature type="binding site" evidence="11">
    <location>
        <position position="59"/>
    </location>
    <ligand>
        <name>Zn(2+)</name>
        <dbReference type="ChEBI" id="CHEBI:29105"/>
    </ligand>
</feature>
<dbReference type="SMART" id="SM00355">
    <property type="entry name" value="ZnF_C2H2"/>
    <property type="match status" value="9"/>
</dbReference>
<feature type="domain" description="C2H2-type" evidence="13">
    <location>
        <begin position="489"/>
        <end position="516"/>
    </location>
</feature>
<keyword evidence="15" id="KW-1185">Reference proteome</keyword>
<keyword evidence="6" id="KW-0805">Transcription regulation</keyword>
<accession>A0A9J7DRQ0</accession>
<keyword evidence="7" id="KW-0238">DNA-binding</keyword>
<feature type="compositionally biased region" description="Basic residues" evidence="12">
    <location>
        <begin position="570"/>
        <end position="583"/>
    </location>
</feature>
<dbReference type="SUPFAM" id="SSF57667">
    <property type="entry name" value="beta-beta-alpha zinc fingers"/>
    <property type="match status" value="3"/>
</dbReference>
<evidence type="ECO:0000259" key="14">
    <source>
        <dbReference type="PROSITE" id="PS51915"/>
    </source>
</evidence>
<dbReference type="PROSITE" id="PS51915">
    <property type="entry name" value="ZAD"/>
    <property type="match status" value="1"/>
</dbReference>
<feature type="domain" description="C2H2-type" evidence="13">
    <location>
        <begin position="461"/>
        <end position="488"/>
    </location>
</feature>
<feature type="binding site" evidence="11">
    <location>
        <position position="56"/>
    </location>
    <ligand>
        <name>Zn(2+)</name>
        <dbReference type="ChEBI" id="CHEBI:29105"/>
    </ligand>
</feature>
<dbReference type="SMART" id="SM00868">
    <property type="entry name" value="zf-AD"/>
    <property type="match status" value="2"/>
</dbReference>
<keyword evidence="3" id="KW-0677">Repeat</keyword>
<evidence type="ECO:0000313" key="15">
    <source>
        <dbReference type="Proteomes" id="UP000301870"/>
    </source>
</evidence>
<feature type="binding site" evidence="11">
    <location>
        <position position="12"/>
    </location>
    <ligand>
        <name>Zn(2+)</name>
        <dbReference type="ChEBI" id="CHEBI:29105"/>
    </ligand>
</feature>
<evidence type="ECO:0000256" key="3">
    <source>
        <dbReference type="ARBA" id="ARBA00022737"/>
    </source>
</evidence>
<dbReference type="KEGG" id="sliu:111349852"/>
<dbReference type="GO" id="GO:0000978">
    <property type="term" value="F:RNA polymerase II cis-regulatory region sequence-specific DNA binding"/>
    <property type="evidence" value="ECO:0007669"/>
    <property type="project" value="TreeGrafter"/>
</dbReference>
<dbReference type="SUPFAM" id="SSF57716">
    <property type="entry name" value="Glucocorticoid receptor-like (DNA-binding domain)"/>
    <property type="match status" value="1"/>
</dbReference>
<dbReference type="Gene3D" id="3.30.160.60">
    <property type="entry name" value="Classic Zinc Finger"/>
    <property type="match status" value="7"/>
</dbReference>
<dbReference type="Pfam" id="PF00096">
    <property type="entry name" value="zf-C2H2"/>
    <property type="match status" value="4"/>
</dbReference>
<feature type="domain" description="C2H2-type" evidence="13">
    <location>
        <begin position="405"/>
        <end position="432"/>
    </location>
</feature>
<evidence type="ECO:0000256" key="6">
    <source>
        <dbReference type="ARBA" id="ARBA00023015"/>
    </source>
</evidence>
<feature type="region of interest" description="Disordered" evidence="12">
    <location>
        <begin position="136"/>
        <end position="193"/>
    </location>
</feature>
<dbReference type="FunFam" id="3.30.160.60:FF:001498">
    <property type="entry name" value="Zinc finger protein 404"/>
    <property type="match status" value="1"/>
</dbReference>
<dbReference type="Gene3D" id="3.40.1800.20">
    <property type="match status" value="1"/>
</dbReference>
<feature type="domain" description="C2H2-type" evidence="13">
    <location>
        <begin position="433"/>
        <end position="460"/>
    </location>
</feature>
<evidence type="ECO:0000256" key="5">
    <source>
        <dbReference type="ARBA" id="ARBA00022833"/>
    </source>
</evidence>
<evidence type="ECO:0000313" key="16">
    <source>
        <dbReference type="RefSeq" id="XP_022816886.1"/>
    </source>
</evidence>
<dbReference type="PANTHER" id="PTHR24399">
    <property type="entry name" value="ZINC FINGER AND BTB DOMAIN-CONTAINING"/>
    <property type="match status" value="1"/>
</dbReference>
<dbReference type="FunFam" id="3.30.160.60:FF:000646">
    <property type="entry name" value="Myeloid zinc finger 1"/>
    <property type="match status" value="1"/>
</dbReference>
<feature type="compositionally biased region" description="Basic and acidic residues" evidence="12">
    <location>
        <begin position="548"/>
        <end position="559"/>
    </location>
</feature>
<evidence type="ECO:0000256" key="4">
    <source>
        <dbReference type="ARBA" id="ARBA00022771"/>
    </source>
</evidence>
<dbReference type="AlphaFoldDB" id="A0A9J7DRQ0"/>
<feature type="compositionally biased region" description="Acidic residues" evidence="12">
    <location>
        <begin position="165"/>
        <end position="183"/>
    </location>
</feature>
<evidence type="ECO:0000256" key="11">
    <source>
        <dbReference type="PROSITE-ProRule" id="PRU01263"/>
    </source>
</evidence>
<evidence type="ECO:0000259" key="13">
    <source>
        <dbReference type="PROSITE" id="PS50157"/>
    </source>
</evidence>
<dbReference type="GO" id="GO:0008270">
    <property type="term" value="F:zinc ion binding"/>
    <property type="evidence" value="ECO:0007669"/>
    <property type="project" value="UniProtKB-UniRule"/>
</dbReference>
<feature type="region of interest" description="Disordered" evidence="12">
    <location>
        <begin position="541"/>
        <end position="583"/>
    </location>
</feature>
<evidence type="ECO:0000256" key="1">
    <source>
        <dbReference type="ARBA" id="ARBA00004123"/>
    </source>
</evidence>
<evidence type="ECO:0000256" key="9">
    <source>
        <dbReference type="ARBA" id="ARBA00023242"/>
    </source>
</evidence>